<keyword evidence="8" id="KW-1185">Reference proteome</keyword>
<dbReference type="InterPro" id="IPR058543">
    <property type="entry name" value="Beta-prop_RSE1/DDB1/CPSF1_2nd"/>
</dbReference>
<dbReference type="InterPro" id="IPR036322">
    <property type="entry name" value="WD40_repeat_dom_sf"/>
</dbReference>
<evidence type="ECO:0000256" key="3">
    <source>
        <dbReference type="ARBA" id="ARBA00023242"/>
    </source>
</evidence>
<evidence type="ECO:0000313" key="7">
    <source>
        <dbReference type="EMBL" id="KAK7203264.1"/>
    </source>
</evidence>
<reference evidence="7 8" key="1">
    <citation type="submission" date="2024-03" db="EMBL/GenBank/DDBJ databases">
        <title>Genome-scale model development and genomic sequencing of the oleaginous clade Lipomyces.</title>
        <authorList>
            <consortium name="Lawrence Berkeley National Laboratory"/>
            <person name="Czajka J.J."/>
            <person name="Han Y."/>
            <person name="Kim J."/>
            <person name="Mondo S.J."/>
            <person name="Hofstad B.A."/>
            <person name="Robles A."/>
            <person name="Haridas S."/>
            <person name="Riley R."/>
            <person name="LaButti K."/>
            <person name="Pangilinan J."/>
            <person name="Andreopoulos W."/>
            <person name="Lipzen A."/>
            <person name="Yan J."/>
            <person name="Wang M."/>
            <person name="Ng V."/>
            <person name="Grigoriev I.V."/>
            <person name="Spatafora J.W."/>
            <person name="Magnuson J.K."/>
            <person name="Baker S.E."/>
            <person name="Pomraning K.R."/>
        </authorList>
    </citation>
    <scope>NUCLEOTIDE SEQUENCE [LARGE SCALE GENOMIC DNA]</scope>
    <source>
        <strain evidence="7 8">Phaff 52-87</strain>
    </source>
</reference>
<dbReference type="Pfam" id="PF10433">
    <property type="entry name" value="Beta-prop_RSE1_1st"/>
    <property type="match status" value="1"/>
</dbReference>
<dbReference type="Pfam" id="PF03178">
    <property type="entry name" value="CPSF_A"/>
    <property type="match status" value="1"/>
</dbReference>
<sequence length="1121" mass="123993">MSYAVTVHKPSSVRHAIVADVFEPGVQSLVLARPSALDIHSITEQGLALQHTIPINGTITALATFKPSKAEVSWLFVLTESCVCFVLEYSDGKFVTRQVLNDLEDRVSPDTDTAHVAIIEPSRRGILLYFKKSTLTYIPLIPIARKARNRKAVTEAPTEITGTLYPHFKLHIDELLIISIVFLEDETCPTIAVLYRDGYHERHVKVYQIIPEEQRLKELHPSRPNSYSSLDQGASMLLPFKAPVKGFFLLGEQILTYFYPPELSKLPLKIPFEGPINFCAWTAIDDSGERLLLGDEFGKIYMLQVELAPLDDESIAEEMQYVKGWNLVPIGETSIPTTLTYIDAGFFFVTSHFSPSTLFYLSEEEPHVRSVQTLPNLAPITDFQLLKRDNAMDVVACSGGLKSGSLRIVRSGVGVDSIAEVVGIPEITGLWTFPGHIVVASFIERTAVYKGDPEEGEVQDITGWLGIESSEPTVGMALRGSQVIHIGNSKVTTIDISTSEAHSVSLDGRISDAEFTTDGILIAVMDKLIYMSLDLKEVASTTLPNEIACLSASDDTVFVGQWEECNIVILSLPDLKQIDQTGQLAGGIPRSLELCDLNTIDVPVLLVGMADGTLYSYHLRGSTLTDQKSSVLGTRPVSLYRLRKGIFAVSSHPSMVYGAGKKISISSVNMAPPTALAVCQKSPAAMDDDEDEDIIVFATENKLIFGVVDQLMSTHIQTLEMNETARRLTIMSPSTGVIGLITVKTEIESYSGDEIMSCFVKLVDTALFEVVYEYPLGKEEMAESITSGVIGGVEYLIVGTGYVSIETEEYTSGRILVFDILPSKKLSLVLQRELSGGLYAIEVVDGKLVCAINSIVRLCSLTMDPATGVLDFKQECGFRTATIAICLSTYKDLVFVGDLIKSVTLLRIERAPDTSGKDYQFKEVARHYEPMWMTDVEMLNDHMMIGGEAEGNLVMFEYDSSDTGKKTTRDDEPPLLEVYSRMQIGQVVNRIRRIRPEPVSSVEHPIITPEAYFATREGGIYLFARISPDQVNTLVSLQENLSAYIKSPGNLSLVEFRRFRNQRYNPGELQRFVDGDYIEQFLELDDDAKEAIVKGGFRGCVDLQYSAAQMTAMVEEIKRLH</sequence>
<keyword evidence="3" id="KW-0539">Nucleus</keyword>
<dbReference type="EMBL" id="JBBJBU010000012">
    <property type="protein sequence ID" value="KAK7203264.1"/>
    <property type="molecule type" value="Genomic_DNA"/>
</dbReference>
<feature type="domain" description="RSE1/DDB1/CPSF1 C-terminal" evidence="4">
    <location>
        <begin position="759"/>
        <end position="1082"/>
    </location>
</feature>
<evidence type="ECO:0000256" key="1">
    <source>
        <dbReference type="ARBA" id="ARBA00004123"/>
    </source>
</evidence>
<name>A0ABR1F097_9ASCO</name>
<organism evidence="7 8">
    <name type="scientific">Myxozyma melibiosi</name>
    <dbReference type="NCBI Taxonomy" id="54550"/>
    <lineage>
        <taxon>Eukaryota</taxon>
        <taxon>Fungi</taxon>
        <taxon>Dikarya</taxon>
        <taxon>Ascomycota</taxon>
        <taxon>Saccharomycotina</taxon>
        <taxon>Lipomycetes</taxon>
        <taxon>Lipomycetales</taxon>
        <taxon>Lipomycetaceae</taxon>
        <taxon>Myxozyma</taxon>
    </lineage>
</organism>
<dbReference type="Pfam" id="PF23726">
    <property type="entry name" value="Beta-prop_RSE1_2nd"/>
    <property type="match status" value="1"/>
</dbReference>
<dbReference type="SUPFAM" id="SSF50978">
    <property type="entry name" value="WD40 repeat-like"/>
    <property type="match status" value="1"/>
</dbReference>
<dbReference type="Gene3D" id="2.130.10.10">
    <property type="entry name" value="YVTN repeat-like/Quinoprotein amine dehydrogenase"/>
    <property type="match status" value="3"/>
</dbReference>
<dbReference type="InterPro" id="IPR015943">
    <property type="entry name" value="WD40/YVTN_repeat-like_dom_sf"/>
</dbReference>
<dbReference type="Proteomes" id="UP001498771">
    <property type="component" value="Unassembled WGS sequence"/>
</dbReference>
<dbReference type="InterPro" id="IPR018846">
    <property type="entry name" value="Beta-prop_RSE1/DDB1/CPSF1_1st"/>
</dbReference>
<accession>A0ABR1F097</accession>
<dbReference type="PANTHER" id="PTHR10644">
    <property type="entry name" value="DNA REPAIR/RNA PROCESSING CPSF FAMILY"/>
    <property type="match status" value="1"/>
</dbReference>
<evidence type="ECO:0000259" key="4">
    <source>
        <dbReference type="Pfam" id="PF03178"/>
    </source>
</evidence>
<evidence type="ECO:0000259" key="6">
    <source>
        <dbReference type="Pfam" id="PF23726"/>
    </source>
</evidence>
<feature type="domain" description="RSE1/DDB1/CPSF1 second beta-propeller" evidence="6">
    <location>
        <begin position="423"/>
        <end position="674"/>
    </location>
</feature>
<gene>
    <name evidence="7" type="ORF">BZA70DRAFT_283248</name>
</gene>
<dbReference type="InterPro" id="IPR050358">
    <property type="entry name" value="RSE1/DDB1/CFT1"/>
</dbReference>
<evidence type="ECO:0000256" key="2">
    <source>
        <dbReference type="ARBA" id="ARBA00022664"/>
    </source>
</evidence>
<keyword evidence="2" id="KW-0507">mRNA processing</keyword>
<protein>
    <submittedName>
        <fullName evidence="7">CPSF A subunit region-domain-containing protein</fullName>
    </submittedName>
</protein>
<dbReference type="GeneID" id="90038921"/>
<feature type="domain" description="RSE1/DDB1/CPSF1 first beta-propeller" evidence="5">
    <location>
        <begin position="12"/>
        <end position="374"/>
    </location>
</feature>
<proteinExistence type="predicted"/>
<evidence type="ECO:0000259" key="5">
    <source>
        <dbReference type="Pfam" id="PF10433"/>
    </source>
</evidence>
<dbReference type="RefSeq" id="XP_064766297.1">
    <property type="nucleotide sequence ID" value="XM_064913409.1"/>
</dbReference>
<dbReference type="InterPro" id="IPR004871">
    <property type="entry name" value="RSE1/DDB1/CPSF1_C"/>
</dbReference>
<dbReference type="Gene3D" id="1.10.150.910">
    <property type="match status" value="1"/>
</dbReference>
<comment type="caution">
    <text evidence="7">The sequence shown here is derived from an EMBL/GenBank/DDBJ whole genome shotgun (WGS) entry which is preliminary data.</text>
</comment>
<evidence type="ECO:0000313" key="8">
    <source>
        <dbReference type="Proteomes" id="UP001498771"/>
    </source>
</evidence>
<comment type="subcellular location">
    <subcellularLocation>
        <location evidence="1">Nucleus</location>
    </subcellularLocation>
</comment>